<evidence type="ECO:0000256" key="1">
    <source>
        <dbReference type="ARBA" id="ARBA00024322"/>
    </source>
</evidence>
<dbReference type="Pfam" id="PF00936">
    <property type="entry name" value="BMC"/>
    <property type="match status" value="1"/>
</dbReference>
<dbReference type="Proteomes" id="UP000614200">
    <property type="component" value="Unassembled WGS sequence"/>
</dbReference>
<comment type="subcellular location">
    <subcellularLocation>
        <location evidence="1">Bacterial microcompartment</location>
    </subcellularLocation>
</comment>
<dbReference type="SUPFAM" id="SSF143414">
    <property type="entry name" value="CcmK-like"/>
    <property type="match status" value="1"/>
</dbReference>
<keyword evidence="2" id="KW-1283">Bacterial microcompartment</keyword>
<dbReference type="PANTHER" id="PTHR33941">
    <property type="entry name" value="PROPANEDIOL UTILIZATION PROTEIN PDUA"/>
    <property type="match status" value="1"/>
</dbReference>
<comment type="caution">
    <text evidence="6">The sequence shown here is derived from an EMBL/GenBank/DDBJ whole genome shotgun (WGS) entry which is preliminary data.</text>
</comment>
<comment type="similarity">
    <text evidence="3">Belongs to the bacterial microcompartments protein family.</text>
</comment>
<dbReference type="Gene3D" id="3.30.70.1710">
    <property type="match status" value="1"/>
</dbReference>
<dbReference type="InterPro" id="IPR000249">
    <property type="entry name" value="BMC_dom"/>
</dbReference>
<dbReference type="RefSeq" id="WP_194704160.1">
    <property type="nucleotide sequence ID" value="NZ_JADKNH010000023.1"/>
</dbReference>
<evidence type="ECO:0000256" key="3">
    <source>
        <dbReference type="PROSITE-ProRule" id="PRU01278"/>
    </source>
</evidence>
<dbReference type="SMART" id="SM00877">
    <property type="entry name" value="BMC"/>
    <property type="match status" value="1"/>
</dbReference>
<evidence type="ECO:0000313" key="7">
    <source>
        <dbReference type="Proteomes" id="UP000614200"/>
    </source>
</evidence>
<evidence type="ECO:0000256" key="2">
    <source>
        <dbReference type="ARBA" id="ARBA00024446"/>
    </source>
</evidence>
<evidence type="ECO:0000313" key="6">
    <source>
        <dbReference type="EMBL" id="MBF4695928.1"/>
    </source>
</evidence>
<gene>
    <name evidence="6" type="ORF">ISU02_22750</name>
</gene>
<name>A0ABS0A0G1_9FIRM</name>
<organism evidence="6 7">
    <name type="scientific">Fusibacter ferrireducens</name>
    <dbReference type="NCBI Taxonomy" id="2785058"/>
    <lineage>
        <taxon>Bacteria</taxon>
        <taxon>Bacillati</taxon>
        <taxon>Bacillota</taxon>
        <taxon>Clostridia</taxon>
        <taxon>Eubacteriales</taxon>
        <taxon>Eubacteriales Family XII. Incertae Sedis</taxon>
        <taxon>Fusibacter</taxon>
    </lineage>
</organism>
<feature type="region of interest" description="Disordered" evidence="4">
    <location>
        <begin position="105"/>
        <end position="124"/>
    </location>
</feature>
<feature type="compositionally biased region" description="Acidic residues" evidence="4">
    <location>
        <begin position="105"/>
        <end position="118"/>
    </location>
</feature>
<dbReference type="PANTHER" id="PTHR33941:SF11">
    <property type="entry name" value="BACTERIAL MICROCOMPARTMENT SHELL PROTEIN PDUJ"/>
    <property type="match status" value="1"/>
</dbReference>
<dbReference type="EMBL" id="JADKNH010000023">
    <property type="protein sequence ID" value="MBF4695928.1"/>
    <property type="molecule type" value="Genomic_DNA"/>
</dbReference>
<dbReference type="CDD" id="cd07045">
    <property type="entry name" value="BMC_CcmK_like"/>
    <property type="match status" value="1"/>
</dbReference>
<dbReference type="PROSITE" id="PS51930">
    <property type="entry name" value="BMC_2"/>
    <property type="match status" value="1"/>
</dbReference>
<dbReference type="InterPro" id="IPR044872">
    <property type="entry name" value="CcmK/CsoS1_BMC"/>
</dbReference>
<evidence type="ECO:0000256" key="4">
    <source>
        <dbReference type="SAM" id="MobiDB-lite"/>
    </source>
</evidence>
<sequence>MKNALGIIETVGLAAAIEAADTAVKSANVRLIGYELTKGDGMATVKFEGDVGAVKAGIESARSSASLVNKVFSFSVIPRPNEGLEMFIGNRDTVGCAENKTDVEIEAGSEDEADAETEVESKDELDTGIKTKTDAESENEIKIESEIEAAQDITLSKAERQDKAVCNLCHDPNCTRKKGEQRRFCIHYFDHGR</sequence>
<proteinExistence type="inferred from homology"/>
<dbReference type="InterPro" id="IPR037233">
    <property type="entry name" value="CcmK-like_sf"/>
</dbReference>
<dbReference type="InterPro" id="IPR050575">
    <property type="entry name" value="BMC_shell"/>
</dbReference>
<feature type="domain" description="BMC" evidence="5">
    <location>
        <begin position="4"/>
        <end position="89"/>
    </location>
</feature>
<reference evidence="6 7" key="1">
    <citation type="submission" date="2020-11" db="EMBL/GenBank/DDBJ databases">
        <title>Fusibacter basophilias sp. nov.</title>
        <authorList>
            <person name="Qiu D."/>
        </authorList>
    </citation>
    <scope>NUCLEOTIDE SEQUENCE [LARGE SCALE GENOMIC DNA]</scope>
    <source>
        <strain evidence="6 7">Q10-2</strain>
    </source>
</reference>
<keyword evidence="7" id="KW-1185">Reference proteome</keyword>
<protein>
    <submittedName>
        <fullName evidence="6">BMC domain-containing protein</fullName>
    </submittedName>
</protein>
<accession>A0ABS0A0G1</accession>
<evidence type="ECO:0000259" key="5">
    <source>
        <dbReference type="PROSITE" id="PS51930"/>
    </source>
</evidence>